<protein>
    <submittedName>
        <fullName evidence="2">Uncharacterized protein</fullName>
    </submittedName>
</protein>
<keyword evidence="3" id="KW-1185">Reference proteome</keyword>
<evidence type="ECO:0000313" key="3">
    <source>
        <dbReference type="Proteomes" id="UP000799779"/>
    </source>
</evidence>
<name>A0A6A5WWB8_9PLEO</name>
<dbReference type="OrthoDB" id="10530482at2759"/>
<reference evidence="2" key="1">
    <citation type="journal article" date="2020" name="Stud. Mycol.">
        <title>101 Dothideomycetes genomes: a test case for predicting lifestyles and emergence of pathogens.</title>
        <authorList>
            <person name="Haridas S."/>
            <person name="Albert R."/>
            <person name="Binder M."/>
            <person name="Bloem J."/>
            <person name="Labutti K."/>
            <person name="Salamov A."/>
            <person name="Andreopoulos B."/>
            <person name="Baker S."/>
            <person name="Barry K."/>
            <person name="Bills G."/>
            <person name="Bluhm B."/>
            <person name="Cannon C."/>
            <person name="Castanera R."/>
            <person name="Culley D."/>
            <person name="Daum C."/>
            <person name="Ezra D."/>
            <person name="Gonzalez J."/>
            <person name="Henrissat B."/>
            <person name="Kuo A."/>
            <person name="Liang C."/>
            <person name="Lipzen A."/>
            <person name="Lutzoni F."/>
            <person name="Magnuson J."/>
            <person name="Mondo S."/>
            <person name="Nolan M."/>
            <person name="Ohm R."/>
            <person name="Pangilinan J."/>
            <person name="Park H.-J."/>
            <person name="Ramirez L."/>
            <person name="Alfaro M."/>
            <person name="Sun H."/>
            <person name="Tritt A."/>
            <person name="Yoshinaga Y."/>
            <person name="Zwiers L.-H."/>
            <person name="Turgeon B."/>
            <person name="Goodwin S."/>
            <person name="Spatafora J."/>
            <person name="Crous P."/>
            <person name="Grigoriev I."/>
        </authorList>
    </citation>
    <scope>NUCLEOTIDE SEQUENCE</scope>
    <source>
        <strain evidence="2">CBS 123094</strain>
    </source>
</reference>
<dbReference type="Proteomes" id="UP000799779">
    <property type="component" value="Unassembled WGS sequence"/>
</dbReference>
<dbReference type="EMBL" id="ML977563">
    <property type="protein sequence ID" value="KAF2005428.1"/>
    <property type="molecule type" value="Genomic_DNA"/>
</dbReference>
<organism evidence="2 3">
    <name type="scientific">Amniculicola lignicola CBS 123094</name>
    <dbReference type="NCBI Taxonomy" id="1392246"/>
    <lineage>
        <taxon>Eukaryota</taxon>
        <taxon>Fungi</taxon>
        <taxon>Dikarya</taxon>
        <taxon>Ascomycota</taxon>
        <taxon>Pezizomycotina</taxon>
        <taxon>Dothideomycetes</taxon>
        <taxon>Pleosporomycetidae</taxon>
        <taxon>Pleosporales</taxon>
        <taxon>Amniculicolaceae</taxon>
        <taxon>Amniculicola</taxon>
    </lineage>
</organism>
<evidence type="ECO:0000256" key="1">
    <source>
        <dbReference type="SAM" id="MobiDB-lite"/>
    </source>
</evidence>
<gene>
    <name evidence="2" type="ORF">P154DRAFT_530648</name>
</gene>
<accession>A0A6A5WWB8</accession>
<feature type="region of interest" description="Disordered" evidence="1">
    <location>
        <begin position="1"/>
        <end position="21"/>
    </location>
</feature>
<sequence>MPHMNVRHGEPPGTSYHASKSSNRLVHSGGVHAIAAIVTPCQGDHAVLIHRELRCETDGWKTRPGIPIGNHAVARKRDWGSRDVPPGEEGFQSAFLDKRKHRRWLDIPEPLLPFEGQRPSRKKGGRGSHPWETWLPIVHMIRHRGPQAWHEYRPGCDSEVADTL</sequence>
<dbReference type="AlphaFoldDB" id="A0A6A5WWB8"/>
<evidence type="ECO:0000313" key="2">
    <source>
        <dbReference type="EMBL" id="KAF2005428.1"/>
    </source>
</evidence>
<proteinExistence type="predicted"/>